<dbReference type="SUPFAM" id="SSF81606">
    <property type="entry name" value="PP2C-like"/>
    <property type="match status" value="1"/>
</dbReference>
<dbReference type="Gene3D" id="3.60.40.10">
    <property type="entry name" value="PPM-type phosphatase domain"/>
    <property type="match status" value="1"/>
</dbReference>
<dbReference type="CDD" id="cd16936">
    <property type="entry name" value="HATPase_RsbW-like"/>
    <property type="match status" value="1"/>
</dbReference>
<dbReference type="Pfam" id="PF08448">
    <property type="entry name" value="PAS_4"/>
    <property type="match status" value="1"/>
</dbReference>
<dbReference type="InterPro" id="IPR035965">
    <property type="entry name" value="PAS-like_dom_sf"/>
</dbReference>
<dbReference type="SUPFAM" id="SSF55874">
    <property type="entry name" value="ATPase domain of HSP90 chaperone/DNA topoisomerase II/histidine kinase"/>
    <property type="match status" value="1"/>
</dbReference>
<dbReference type="InterPro" id="IPR001932">
    <property type="entry name" value="PPM-type_phosphatase-like_dom"/>
</dbReference>
<feature type="domain" description="GAF" evidence="3">
    <location>
        <begin position="258"/>
        <end position="441"/>
    </location>
</feature>
<dbReference type="InterPro" id="IPR003594">
    <property type="entry name" value="HATPase_dom"/>
</dbReference>
<evidence type="ECO:0000313" key="5">
    <source>
        <dbReference type="EMBL" id="QES47165.1"/>
    </source>
</evidence>
<evidence type="ECO:0000256" key="1">
    <source>
        <dbReference type="ARBA" id="ARBA00022801"/>
    </source>
</evidence>
<proteinExistence type="predicted"/>
<dbReference type="Pfam" id="PF13581">
    <property type="entry name" value="HATPase_c_2"/>
    <property type="match status" value="1"/>
</dbReference>
<gene>
    <name evidence="5" type="ORF">DEJ50_04220</name>
</gene>
<dbReference type="FunFam" id="3.30.565.10:FF:000028">
    <property type="entry name" value="PAS sensor protein"/>
    <property type="match status" value="1"/>
</dbReference>
<feature type="region of interest" description="Disordered" evidence="2">
    <location>
        <begin position="812"/>
        <end position="838"/>
    </location>
</feature>
<dbReference type="InterPro" id="IPR003018">
    <property type="entry name" value="GAF"/>
</dbReference>
<dbReference type="GO" id="GO:0016791">
    <property type="term" value="F:phosphatase activity"/>
    <property type="evidence" value="ECO:0007669"/>
    <property type="project" value="TreeGrafter"/>
</dbReference>
<evidence type="ECO:0000313" key="6">
    <source>
        <dbReference type="Proteomes" id="UP000325211"/>
    </source>
</evidence>
<organism evidence="5 6">
    <name type="scientific">Streptomyces venezuelae</name>
    <dbReference type="NCBI Taxonomy" id="54571"/>
    <lineage>
        <taxon>Bacteria</taxon>
        <taxon>Bacillati</taxon>
        <taxon>Actinomycetota</taxon>
        <taxon>Actinomycetes</taxon>
        <taxon>Kitasatosporales</taxon>
        <taxon>Streptomycetaceae</taxon>
        <taxon>Streptomyces</taxon>
    </lineage>
</organism>
<dbReference type="Gene3D" id="3.30.565.10">
    <property type="entry name" value="Histidine kinase-like ATPase, C-terminal domain"/>
    <property type="match status" value="1"/>
</dbReference>
<dbReference type="InterPro" id="IPR052016">
    <property type="entry name" value="Bact_Sigma-Reg"/>
</dbReference>
<feature type="domain" description="PPM-type phosphatase" evidence="4">
    <location>
        <begin position="462"/>
        <end position="684"/>
    </location>
</feature>
<dbReference type="SUPFAM" id="SSF55781">
    <property type="entry name" value="GAF domain-like"/>
    <property type="match status" value="1"/>
</dbReference>
<dbReference type="SMART" id="SM00331">
    <property type="entry name" value="PP2C_SIG"/>
    <property type="match status" value="1"/>
</dbReference>
<dbReference type="Gene3D" id="3.30.450.20">
    <property type="entry name" value="PAS domain"/>
    <property type="match status" value="2"/>
</dbReference>
<keyword evidence="1" id="KW-0378">Hydrolase</keyword>
<dbReference type="PANTHER" id="PTHR43156:SF2">
    <property type="entry name" value="STAGE II SPORULATION PROTEIN E"/>
    <property type="match status" value="1"/>
</dbReference>
<dbReference type="OrthoDB" id="3894297at2"/>
<dbReference type="PANTHER" id="PTHR43156">
    <property type="entry name" value="STAGE II SPORULATION PROTEIN E-RELATED"/>
    <property type="match status" value="1"/>
</dbReference>
<dbReference type="InterPro" id="IPR029016">
    <property type="entry name" value="GAF-like_dom_sf"/>
</dbReference>
<dbReference type="EMBL" id="CP029190">
    <property type="protein sequence ID" value="QES47165.1"/>
    <property type="molecule type" value="Genomic_DNA"/>
</dbReference>
<accession>A0A5P2CWD9</accession>
<evidence type="ECO:0000259" key="3">
    <source>
        <dbReference type="SMART" id="SM00065"/>
    </source>
</evidence>
<evidence type="ECO:0000256" key="2">
    <source>
        <dbReference type="SAM" id="MobiDB-lite"/>
    </source>
</evidence>
<dbReference type="SMART" id="SM00065">
    <property type="entry name" value="GAF"/>
    <property type="match status" value="1"/>
</dbReference>
<reference evidence="5 6" key="1">
    <citation type="submission" date="2018-05" db="EMBL/GenBank/DDBJ databases">
        <title>Streptomyces venezuelae.</title>
        <authorList>
            <person name="Kim W."/>
            <person name="Lee N."/>
            <person name="Cho B.-K."/>
        </authorList>
    </citation>
    <scope>NUCLEOTIDE SEQUENCE [LARGE SCALE GENOMIC DNA]</scope>
    <source>
        <strain evidence="5 6">ATCC 21782</strain>
    </source>
</reference>
<dbReference type="InterPro" id="IPR036890">
    <property type="entry name" value="HATPase_C_sf"/>
</dbReference>
<sequence>MHDPLFLDPSGAFAEPGDESYALLDVHGVVIGLSPGAEILLGRAAEEVEGRRAADLLYTRSDAGRLVGRCSADAVVELGHAVLRHRSGEPVEVTLQVRPLLTTGGDRLWLVQAMDAAGSRRRELGYALLRGLFTESPMVIDVFDTQLRFLAQNEAQRRTGTFGDVPFAGRTMAEVAPPGLLDLAAFEARQRHVLETGEALIASEVRGRSPGDPGRELVWSESILPLRSPSGEMIALAHAVVDATDRVRAQDRLALVNDASTRIGTTLNVLRTAQELVDVAVPQFTDHAYVNLLDPVFGGEEPTAGPAAESVVLRRAASSVAVAARSEAMVPMGETDVLASAPGSPSRIALAGGEPRLMTGAELVEEFAAADPGRAALVAEFGVHSWLLVPMFARGAALGTAVFVRTGSSHPFEPDDVMLAEEFVARAAVCIDNASRYTRERTTALALQRSLLPQQLPVLGAVEAAARYAPASGHAVLGGAWYDVIPLSGARVALVVGDVVGHGLHSAVTMGRLRTAVRTLADLDLAPEELLSRLDDQVNRFHDEHGQGLTGAGAAGTTCLYAVFDPVTRHCGLARAGHPPPARLSPDGTVELLALPEGPALGRAALPFESGEVVLADGDLLVLYTEGLVRAQDQSSETGRERLFAALSGLRTGPAGLEAGCDHLMTGLLPARQHDDAALLMVRVHGLAPDRHATWDLECAPEEVARARGLATRQLAAWGLEELEFSTELVVSELVTNAVRYGTPPVRLRMIRDQELICEVSDGSSTSPHVRRALETDEGGRGLFMVAQLTQLWGTRYHDRGKTIWAEQSFPGTGAEPAGNTAAPPGLPGFEELWNTPD</sequence>
<dbReference type="AlphaFoldDB" id="A0A5P2CWD9"/>
<dbReference type="InterPro" id="IPR036457">
    <property type="entry name" value="PPM-type-like_dom_sf"/>
</dbReference>
<evidence type="ECO:0000259" key="4">
    <source>
        <dbReference type="SMART" id="SM00331"/>
    </source>
</evidence>
<dbReference type="FunFam" id="3.30.450.40:FF:000035">
    <property type="entry name" value="PAS sensor protein"/>
    <property type="match status" value="1"/>
</dbReference>
<name>A0A5P2CWD9_STRVZ</name>
<dbReference type="Pfam" id="PF01590">
    <property type="entry name" value="GAF"/>
    <property type="match status" value="1"/>
</dbReference>
<dbReference type="Pfam" id="PF07228">
    <property type="entry name" value="SpoIIE"/>
    <property type="match status" value="1"/>
</dbReference>
<dbReference type="RefSeq" id="WP_150206094.1">
    <property type="nucleotide sequence ID" value="NZ_CP029190.1"/>
</dbReference>
<dbReference type="Proteomes" id="UP000325211">
    <property type="component" value="Chromosome"/>
</dbReference>
<dbReference type="Gene3D" id="3.30.450.40">
    <property type="match status" value="1"/>
</dbReference>
<dbReference type="InterPro" id="IPR013656">
    <property type="entry name" value="PAS_4"/>
</dbReference>
<dbReference type="SUPFAM" id="SSF55785">
    <property type="entry name" value="PYP-like sensor domain (PAS domain)"/>
    <property type="match status" value="2"/>
</dbReference>
<protein>
    <submittedName>
        <fullName evidence="5">Protein phosphatase</fullName>
    </submittedName>
</protein>